<dbReference type="InterPro" id="IPR000719">
    <property type="entry name" value="Prot_kinase_dom"/>
</dbReference>
<dbReference type="Gene3D" id="1.10.510.10">
    <property type="entry name" value="Transferase(Phosphotransferase) domain 1"/>
    <property type="match status" value="1"/>
</dbReference>
<dbReference type="InterPro" id="IPR011009">
    <property type="entry name" value="Kinase-like_dom_sf"/>
</dbReference>
<evidence type="ECO:0000256" key="3">
    <source>
        <dbReference type="ARBA" id="ARBA00022741"/>
    </source>
</evidence>
<dbReference type="Pfam" id="PF00069">
    <property type="entry name" value="Pkinase"/>
    <property type="match status" value="1"/>
</dbReference>
<dbReference type="OrthoDB" id="5509022at2"/>
<keyword evidence="5" id="KW-0067">ATP-binding</keyword>
<evidence type="ECO:0000313" key="9">
    <source>
        <dbReference type="Proteomes" id="UP000440224"/>
    </source>
</evidence>
<dbReference type="Proteomes" id="UP000440224">
    <property type="component" value="Unassembled WGS sequence"/>
</dbReference>
<organism evidence="8 9">
    <name type="scientific">Polyangium spumosum</name>
    <dbReference type="NCBI Taxonomy" id="889282"/>
    <lineage>
        <taxon>Bacteria</taxon>
        <taxon>Pseudomonadati</taxon>
        <taxon>Myxococcota</taxon>
        <taxon>Polyangia</taxon>
        <taxon>Polyangiales</taxon>
        <taxon>Polyangiaceae</taxon>
        <taxon>Polyangium</taxon>
    </lineage>
</organism>
<dbReference type="Gene3D" id="3.30.200.20">
    <property type="entry name" value="Phosphorylase Kinase, domain 1"/>
    <property type="match status" value="1"/>
</dbReference>
<evidence type="ECO:0000259" key="7">
    <source>
        <dbReference type="PROSITE" id="PS50011"/>
    </source>
</evidence>
<feature type="region of interest" description="Disordered" evidence="6">
    <location>
        <begin position="427"/>
        <end position="479"/>
    </location>
</feature>
<dbReference type="EC" id="2.7.11.1" evidence="1"/>
<protein>
    <recommendedName>
        <fullName evidence="1">non-specific serine/threonine protein kinase</fullName>
        <ecNumber evidence="1">2.7.11.1</ecNumber>
    </recommendedName>
</protein>
<feature type="region of interest" description="Disordered" evidence="6">
    <location>
        <begin position="1"/>
        <end position="43"/>
    </location>
</feature>
<keyword evidence="2" id="KW-0808">Transferase</keyword>
<dbReference type="SMART" id="SM00220">
    <property type="entry name" value="S_TKc"/>
    <property type="match status" value="1"/>
</dbReference>
<proteinExistence type="predicted"/>
<sequence length="673" mass="72425">MQSDEIVDDPGYFRDAKSKTEKPTHSRTKATQHPPPVCSRSTKMRVRAGQRIDRYELLEPLGEGGQGTVWKAADLLENRALRAIKVVARERATPEAFERARREAHALAKAPHPALIVCHGLFEDIAAGVSGLVLELVDGEPLSDLIQDPRMTAAHRAALLEQIAEALAFVHERKIVHRDLKPDNILVTERFWTAPTSPGTVKLVDFGIAVELGNPRPLTATGAVLGTVPYLAPELVAPDLAARMSVPRDDRGFGRDMFAFGVLGAELLLGRHPTGLPVDASLEAFGRAYRSAAQGSLAWPPPALPGPWARAIAACLSLDPSGRPRSGVELLRMSRGERVVLPQTELSMAVRTEQGMTAPMTAPTPPPPRVTEPSSPLLHALHRPPVEIPPPPPSAIPMTSQAPILAGLAVGVVLAVIVAVFALRGGDESEQEANPVASMLPSLPSTPAKVTPDPPSAVLPVSTSPGATTVGKLEPEPPDPPLLPPPSQECPAVCCGGKNCATNPQNTAERKSLCDPAKERCSDCPSKRPCVSASCTDDLDPDGRWLLRFAVALERLGKTEERNIRDSHPTAAVCLRPSARRTEGWTCTSVTATENDTKLTRVRATTSDIHEDGIDIRIRNGKDIIAERLNARHEDKVRVTALCLGLVFRDVVSSSFDGEMRTYRVTLHLDDPM</sequence>
<keyword evidence="9" id="KW-1185">Reference proteome</keyword>
<evidence type="ECO:0000256" key="4">
    <source>
        <dbReference type="ARBA" id="ARBA00022777"/>
    </source>
</evidence>
<evidence type="ECO:0000256" key="5">
    <source>
        <dbReference type="ARBA" id="ARBA00022840"/>
    </source>
</evidence>
<dbReference type="PANTHER" id="PTHR43671">
    <property type="entry name" value="SERINE/THREONINE-PROTEIN KINASE NEK"/>
    <property type="match status" value="1"/>
</dbReference>
<dbReference type="CDD" id="cd14014">
    <property type="entry name" value="STKc_PknB_like"/>
    <property type="match status" value="1"/>
</dbReference>
<evidence type="ECO:0000256" key="1">
    <source>
        <dbReference type="ARBA" id="ARBA00012513"/>
    </source>
</evidence>
<evidence type="ECO:0000256" key="6">
    <source>
        <dbReference type="SAM" id="MobiDB-lite"/>
    </source>
</evidence>
<keyword evidence="3" id="KW-0547">Nucleotide-binding</keyword>
<gene>
    <name evidence="8" type="ORF">GF068_40655</name>
</gene>
<dbReference type="GO" id="GO:0005524">
    <property type="term" value="F:ATP binding"/>
    <property type="evidence" value="ECO:0007669"/>
    <property type="project" value="UniProtKB-KW"/>
</dbReference>
<feature type="domain" description="Protein kinase" evidence="7">
    <location>
        <begin position="55"/>
        <end position="341"/>
    </location>
</feature>
<dbReference type="PROSITE" id="PS00108">
    <property type="entry name" value="PROTEIN_KINASE_ST"/>
    <property type="match status" value="1"/>
</dbReference>
<reference evidence="8 9" key="1">
    <citation type="submission" date="2019-10" db="EMBL/GenBank/DDBJ databases">
        <title>A soil myxobacterium in the family Polyangiaceae.</title>
        <authorList>
            <person name="Li Y."/>
            <person name="Wang J."/>
        </authorList>
    </citation>
    <scope>NUCLEOTIDE SEQUENCE [LARGE SCALE GENOMIC DNA]</scope>
    <source>
        <strain evidence="8 9">DSM 14734</strain>
    </source>
</reference>
<evidence type="ECO:0000256" key="2">
    <source>
        <dbReference type="ARBA" id="ARBA00022679"/>
    </source>
</evidence>
<accession>A0A6N7Q5L9</accession>
<comment type="caution">
    <text evidence="8">The sequence shown here is derived from an EMBL/GenBank/DDBJ whole genome shotgun (WGS) entry which is preliminary data.</text>
</comment>
<dbReference type="GO" id="GO:0004674">
    <property type="term" value="F:protein serine/threonine kinase activity"/>
    <property type="evidence" value="ECO:0007669"/>
    <property type="project" value="UniProtKB-EC"/>
</dbReference>
<dbReference type="InterPro" id="IPR008271">
    <property type="entry name" value="Ser/Thr_kinase_AS"/>
</dbReference>
<dbReference type="EMBL" id="WJIE01000026">
    <property type="protein sequence ID" value="MRG98180.1"/>
    <property type="molecule type" value="Genomic_DNA"/>
</dbReference>
<name>A0A6N7Q5L9_9BACT</name>
<dbReference type="PROSITE" id="PS50011">
    <property type="entry name" value="PROTEIN_KINASE_DOM"/>
    <property type="match status" value="1"/>
</dbReference>
<dbReference type="InterPro" id="IPR050660">
    <property type="entry name" value="NEK_Ser/Thr_kinase"/>
</dbReference>
<dbReference type="PANTHER" id="PTHR43671:SF13">
    <property type="entry name" value="SERINE_THREONINE-PROTEIN KINASE NEK2"/>
    <property type="match status" value="1"/>
</dbReference>
<feature type="compositionally biased region" description="Basic and acidic residues" evidence="6">
    <location>
        <begin position="11"/>
        <end position="24"/>
    </location>
</feature>
<dbReference type="AlphaFoldDB" id="A0A6N7Q5L9"/>
<keyword evidence="4 8" id="KW-0418">Kinase</keyword>
<dbReference type="SUPFAM" id="SSF56112">
    <property type="entry name" value="Protein kinase-like (PK-like)"/>
    <property type="match status" value="1"/>
</dbReference>
<evidence type="ECO:0000313" key="8">
    <source>
        <dbReference type="EMBL" id="MRG98180.1"/>
    </source>
</evidence>